<reference evidence="2" key="2">
    <citation type="submission" date="2023-05" db="EMBL/GenBank/DDBJ databases">
        <authorList>
            <consortium name="Lawrence Berkeley National Laboratory"/>
            <person name="Steindorff A."/>
            <person name="Hensen N."/>
            <person name="Bonometti L."/>
            <person name="Westerberg I."/>
            <person name="Brannstrom I.O."/>
            <person name="Guillou S."/>
            <person name="Cros-Aarteil S."/>
            <person name="Calhoun S."/>
            <person name="Haridas S."/>
            <person name="Kuo A."/>
            <person name="Mondo S."/>
            <person name="Pangilinan J."/>
            <person name="Riley R."/>
            <person name="Labutti K."/>
            <person name="Andreopoulos B."/>
            <person name="Lipzen A."/>
            <person name="Chen C."/>
            <person name="Yanf M."/>
            <person name="Daum C."/>
            <person name="Ng V."/>
            <person name="Clum A."/>
            <person name="Ohm R."/>
            <person name="Martin F."/>
            <person name="Silar P."/>
            <person name="Natvig D."/>
            <person name="Lalanne C."/>
            <person name="Gautier V."/>
            <person name="Ament-Velasquez S.L."/>
            <person name="Kruys A."/>
            <person name="Hutchinson M.I."/>
            <person name="Powell A.J."/>
            <person name="Barry K."/>
            <person name="Miller A.N."/>
            <person name="Grigoriev I.V."/>
            <person name="Debuchy R."/>
            <person name="Gladieux P."/>
            <person name="Thoren M.H."/>
            <person name="Johannesson H."/>
        </authorList>
    </citation>
    <scope>NUCLEOTIDE SEQUENCE</scope>
    <source>
        <strain evidence="2">PSN293</strain>
    </source>
</reference>
<gene>
    <name evidence="2" type="ORF">QBC37DRAFT_405421</name>
</gene>
<evidence type="ECO:0000313" key="2">
    <source>
        <dbReference type="EMBL" id="KAK4208276.1"/>
    </source>
</evidence>
<feature type="compositionally biased region" description="Acidic residues" evidence="1">
    <location>
        <begin position="393"/>
        <end position="424"/>
    </location>
</feature>
<accession>A0AAN6XYZ2</accession>
<comment type="caution">
    <text evidence="2">The sequence shown here is derived from an EMBL/GenBank/DDBJ whole genome shotgun (WGS) entry which is preliminary data.</text>
</comment>
<organism evidence="2 3">
    <name type="scientific">Rhypophila decipiens</name>
    <dbReference type="NCBI Taxonomy" id="261697"/>
    <lineage>
        <taxon>Eukaryota</taxon>
        <taxon>Fungi</taxon>
        <taxon>Dikarya</taxon>
        <taxon>Ascomycota</taxon>
        <taxon>Pezizomycotina</taxon>
        <taxon>Sordariomycetes</taxon>
        <taxon>Sordariomycetidae</taxon>
        <taxon>Sordariales</taxon>
        <taxon>Naviculisporaceae</taxon>
        <taxon>Rhypophila</taxon>
    </lineage>
</organism>
<sequence length="424" mass="48091">MHSTGSSVGAHWLGRLDSALKGSCTGRKLRTIEQVTSGPVPKSITTEKQQIVSNIYRWSADIHFCSGIGVDRPNNSILMFLRLIRKRHYVWVRTGIENAVTPTSRASQGPLDSYLWLNKYIYPSRATIAPDPQLLSTDNLANMRQQLVVRRSQEVQMTEYIKVRLSPLLLSNLVVGKETCFGCYIDHPHKRERVLNPAISTKSQVTSVDTRCRLAKHIRPPRDPSDPNKTKAMEEDNLITRWSNQLRTLLTRTDRFQFDDSRQDLEALYDVCVQLQGLFWYCTMSLINNAEDRNFLLEFIPDVQSAMRRADRALGGNFIPAHILIPGYIPGFTDRPGREEGLDNVEQGDEAEDMADDGEMGEDVPDDGDQEMDVGDQEAAQDWSYDADHGDGEVAEDDGDQDEDDDMDEDDEEDDEEDEEDDDE</sequence>
<dbReference type="AlphaFoldDB" id="A0AAN6XYZ2"/>
<name>A0AAN6XYZ2_9PEZI</name>
<evidence type="ECO:0000256" key="1">
    <source>
        <dbReference type="SAM" id="MobiDB-lite"/>
    </source>
</evidence>
<reference evidence="2" key="1">
    <citation type="journal article" date="2023" name="Mol. Phylogenet. Evol.">
        <title>Genome-scale phylogeny and comparative genomics of the fungal order Sordariales.</title>
        <authorList>
            <person name="Hensen N."/>
            <person name="Bonometti L."/>
            <person name="Westerberg I."/>
            <person name="Brannstrom I.O."/>
            <person name="Guillou S."/>
            <person name="Cros-Aarteil S."/>
            <person name="Calhoun S."/>
            <person name="Haridas S."/>
            <person name="Kuo A."/>
            <person name="Mondo S."/>
            <person name="Pangilinan J."/>
            <person name="Riley R."/>
            <person name="LaButti K."/>
            <person name="Andreopoulos B."/>
            <person name="Lipzen A."/>
            <person name="Chen C."/>
            <person name="Yan M."/>
            <person name="Daum C."/>
            <person name="Ng V."/>
            <person name="Clum A."/>
            <person name="Steindorff A."/>
            <person name="Ohm R.A."/>
            <person name="Martin F."/>
            <person name="Silar P."/>
            <person name="Natvig D.O."/>
            <person name="Lalanne C."/>
            <person name="Gautier V."/>
            <person name="Ament-Velasquez S.L."/>
            <person name="Kruys A."/>
            <person name="Hutchinson M.I."/>
            <person name="Powell A.J."/>
            <person name="Barry K."/>
            <person name="Miller A.N."/>
            <person name="Grigoriev I.V."/>
            <person name="Debuchy R."/>
            <person name="Gladieux P."/>
            <person name="Hiltunen Thoren M."/>
            <person name="Johannesson H."/>
        </authorList>
    </citation>
    <scope>NUCLEOTIDE SEQUENCE</scope>
    <source>
        <strain evidence="2">PSN293</strain>
    </source>
</reference>
<dbReference type="Proteomes" id="UP001301769">
    <property type="component" value="Unassembled WGS sequence"/>
</dbReference>
<feature type="compositionally biased region" description="Acidic residues" evidence="1">
    <location>
        <begin position="348"/>
        <end position="376"/>
    </location>
</feature>
<keyword evidence="3" id="KW-1185">Reference proteome</keyword>
<protein>
    <submittedName>
        <fullName evidence="2">Uncharacterized protein</fullName>
    </submittedName>
</protein>
<feature type="region of interest" description="Disordered" evidence="1">
    <location>
        <begin position="348"/>
        <end position="424"/>
    </location>
</feature>
<dbReference type="EMBL" id="MU858250">
    <property type="protein sequence ID" value="KAK4208276.1"/>
    <property type="molecule type" value="Genomic_DNA"/>
</dbReference>
<evidence type="ECO:0000313" key="3">
    <source>
        <dbReference type="Proteomes" id="UP001301769"/>
    </source>
</evidence>
<proteinExistence type="predicted"/>